<dbReference type="Gene3D" id="2.60.300.12">
    <property type="entry name" value="HesB-like domain"/>
    <property type="match status" value="1"/>
</dbReference>
<proteinExistence type="predicted"/>
<reference evidence="1 2" key="1">
    <citation type="submission" date="2020-02" db="EMBL/GenBank/DDBJ databases">
        <title>Acidophilic actinobacteria isolated from forest soil.</title>
        <authorList>
            <person name="Golinska P."/>
        </authorList>
    </citation>
    <scope>NUCLEOTIDE SEQUENCE [LARGE SCALE GENOMIC DNA]</scope>
    <source>
        <strain evidence="1 2">NL8</strain>
    </source>
</reference>
<dbReference type="RefSeq" id="WP_212020921.1">
    <property type="nucleotide sequence ID" value="NZ_JAAFYZ010000297.1"/>
</dbReference>
<evidence type="ECO:0000313" key="2">
    <source>
        <dbReference type="Proteomes" id="UP000730482"/>
    </source>
</evidence>
<accession>A0ABS5L6D8</accession>
<gene>
    <name evidence="1" type="ORF">KGQ19_44355</name>
</gene>
<sequence length="99" mass="10277">MLTLTDRAAEAVHTLTTQSDLPDQSAGLRIVSHGAAQNTGQGQLSLSLTQGPHSGDAVVETPTARVFLEAEAAQALNDQQLDATVADDGGVRFLLAPQQ</sequence>
<comment type="caution">
    <text evidence="1">The sequence shown here is derived from an EMBL/GenBank/DDBJ whole genome shotgun (WGS) entry which is preliminary data.</text>
</comment>
<dbReference type="SUPFAM" id="SSF89360">
    <property type="entry name" value="HesB-like domain"/>
    <property type="match status" value="1"/>
</dbReference>
<evidence type="ECO:0000313" key="1">
    <source>
        <dbReference type="EMBL" id="MBS2553908.1"/>
    </source>
</evidence>
<dbReference type="Proteomes" id="UP000730482">
    <property type="component" value="Unassembled WGS sequence"/>
</dbReference>
<organism evidence="1 2">
    <name type="scientific">Catenulispora pinistramenti</name>
    <dbReference type="NCBI Taxonomy" id="2705254"/>
    <lineage>
        <taxon>Bacteria</taxon>
        <taxon>Bacillati</taxon>
        <taxon>Actinomycetota</taxon>
        <taxon>Actinomycetes</taxon>
        <taxon>Catenulisporales</taxon>
        <taxon>Catenulisporaceae</taxon>
        <taxon>Catenulispora</taxon>
    </lineage>
</organism>
<keyword evidence="2" id="KW-1185">Reference proteome</keyword>
<name>A0ABS5L6D8_9ACTN</name>
<dbReference type="EMBL" id="JAAFYZ010000297">
    <property type="protein sequence ID" value="MBS2553908.1"/>
    <property type="molecule type" value="Genomic_DNA"/>
</dbReference>
<dbReference type="InterPro" id="IPR035903">
    <property type="entry name" value="HesB-like_dom_sf"/>
</dbReference>
<protein>
    <submittedName>
        <fullName evidence="1">Adhesin</fullName>
    </submittedName>
</protein>